<reference evidence="2 3" key="1">
    <citation type="journal article" date="2024" name="BMC Genomics">
        <title>De novo assembly and annotation of Popillia japonica's genome with initial clues to its potential as an invasive pest.</title>
        <authorList>
            <person name="Cucini C."/>
            <person name="Boschi S."/>
            <person name="Funari R."/>
            <person name="Cardaioli E."/>
            <person name="Iannotti N."/>
            <person name="Marturano G."/>
            <person name="Paoli F."/>
            <person name="Bruttini M."/>
            <person name="Carapelli A."/>
            <person name="Frati F."/>
            <person name="Nardi F."/>
        </authorList>
    </citation>
    <scope>NUCLEOTIDE SEQUENCE [LARGE SCALE GENOMIC DNA]</scope>
    <source>
        <strain evidence="2">DMR45628</strain>
    </source>
</reference>
<sequence length="95" mass="10949">MYTSHRSVGRQKYTLNFGSGKAENGVPLAVHAPLRFAFTFRCFEIAFGQTAAHRRGRKPRRTRCNSNVEITTRTTRTTTEQMKQNNTKNAMQQQR</sequence>
<keyword evidence="3" id="KW-1185">Reference proteome</keyword>
<proteinExistence type="predicted"/>
<organism evidence="2 3">
    <name type="scientific">Popillia japonica</name>
    <name type="common">Japanese beetle</name>
    <dbReference type="NCBI Taxonomy" id="7064"/>
    <lineage>
        <taxon>Eukaryota</taxon>
        <taxon>Metazoa</taxon>
        <taxon>Ecdysozoa</taxon>
        <taxon>Arthropoda</taxon>
        <taxon>Hexapoda</taxon>
        <taxon>Insecta</taxon>
        <taxon>Pterygota</taxon>
        <taxon>Neoptera</taxon>
        <taxon>Endopterygota</taxon>
        <taxon>Coleoptera</taxon>
        <taxon>Polyphaga</taxon>
        <taxon>Scarabaeiformia</taxon>
        <taxon>Scarabaeidae</taxon>
        <taxon>Rutelinae</taxon>
        <taxon>Popillia</taxon>
    </lineage>
</organism>
<dbReference type="AlphaFoldDB" id="A0AAW1ICX1"/>
<name>A0AAW1ICX1_POPJA</name>
<feature type="compositionally biased region" description="Polar residues" evidence="1">
    <location>
        <begin position="80"/>
        <end position="95"/>
    </location>
</feature>
<protein>
    <submittedName>
        <fullName evidence="2">Uncharacterized protein</fullName>
    </submittedName>
</protein>
<accession>A0AAW1ICX1</accession>
<evidence type="ECO:0000256" key="1">
    <source>
        <dbReference type="SAM" id="MobiDB-lite"/>
    </source>
</evidence>
<evidence type="ECO:0000313" key="2">
    <source>
        <dbReference type="EMBL" id="KAK9687106.1"/>
    </source>
</evidence>
<comment type="caution">
    <text evidence="2">The sequence shown here is derived from an EMBL/GenBank/DDBJ whole genome shotgun (WGS) entry which is preliminary data.</text>
</comment>
<feature type="region of interest" description="Disordered" evidence="1">
    <location>
        <begin position="72"/>
        <end position="95"/>
    </location>
</feature>
<gene>
    <name evidence="2" type="ORF">QE152_g36702</name>
</gene>
<dbReference type="EMBL" id="JASPKY010000661">
    <property type="protein sequence ID" value="KAK9687106.1"/>
    <property type="molecule type" value="Genomic_DNA"/>
</dbReference>
<dbReference type="Proteomes" id="UP001458880">
    <property type="component" value="Unassembled WGS sequence"/>
</dbReference>
<evidence type="ECO:0000313" key="3">
    <source>
        <dbReference type="Proteomes" id="UP001458880"/>
    </source>
</evidence>